<evidence type="ECO:0000256" key="2">
    <source>
        <dbReference type="ARBA" id="ARBA00002147"/>
    </source>
</evidence>
<dbReference type="InterPro" id="IPR013785">
    <property type="entry name" value="Aldolase_TIM"/>
</dbReference>
<dbReference type="PANTHER" id="PTHR36204">
    <property type="entry name" value="N-ACETYLMANNOSAMINE-6-PHOSPHATE 2-EPIMERASE-RELATED"/>
    <property type="match status" value="1"/>
</dbReference>
<accession>A0ABY6C6R4</accession>
<reference evidence="7 8" key="1">
    <citation type="submission" date="2022-09" db="EMBL/GenBank/DDBJ databases">
        <title>Interaction between co-microsymbionts with complementary sets of symbiotic genes in legume-rhizobium systems.</title>
        <authorList>
            <person name="Safronova V."/>
            <person name="Sazanova A."/>
            <person name="Afonin A."/>
            <person name="Chirak E."/>
        </authorList>
    </citation>
    <scope>NUCLEOTIDE SEQUENCE [LARGE SCALE GENOMIC DNA]</scope>
    <source>
        <strain evidence="7 8">A18/4-1</strain>
        <plasmid evidence="7 8">p_unnamed1</plasmid>
    </source>
</reference>
<dbReference type="InterPro" id="IPR007260">
    <property type="entry name" value="NanE"/>
</dbReference>
<dbReference type="GO" id="GO:0047465">
    <property type="term" value="F:N-acylglucosamine-6-phosphate 2-epimerase activity"/>
    <property type="evidence" value="ECO:0007669"/>
    <property type="project" value="UniProtKB-EC"/>
</dbReference>
<comment type="catalytic activity">
    <reaction evidence="1 6">
        <text>an N-acyl-D-glucosamine 6-phosphate = an N-acyl-D-mannosamine 6-phosphate</text>
        <dbReference type="Rhea" id="RHEA:23932"/>
        <dbReference type="ChEBI" id="CHEBI:57599"/>
        <dbReference type="ChEBI" id="CHEBI:57666"/>
        <dbReference type="EC" id="5.1.3.9"/>
    </reaction>
</comment>
<name>A0ABY6C6R4_9HYPH</name>
<dbReference type="EMBL" id="CP104964">
    <property type="protein sequence ID" value="UXN67810.1"/>
    <property type="molecule type" value="Genomic_DNA"/>
</dbReference>
<keyword evidence="5 6" id="KW-0119">Carbohydrate metabolism</keyword>
<dbReference type="InterPro" id="IPR000600">
    <property type="entry name" value="ROK"/>
</dbReference>
<dbReference type="NCBIfam" id="NF002231">
    <property type="entry name" value="PRK01130.1"/>
    <property type="match status" value="1"/>
</dbReference>
<organism evidence="7 8">
    <name type="scientific">Devosia neptuniae</name>
    <dbReference type="NCBI Taxonomy" id="191302"/>
    <lineage>
        <taxon>Bacteria</taxon>
        <taxon>Pseudomonadati</taxon>
        <taxon>Pseudomonadota</taxon>
        <taxon>Alphaproteobacteria</taxon>
        <taxon>Hyphomicrobiales</taxon>
        <taxon>Devosiaceae</taxon>
        <taxon>Devosia</taxon>
    </lineage>
</organism>
<keyword evidence="8" id="KW-1185">Reference proteome</keyword>
<evidence type="ECO:0000256" key="1">
    <source>
        <dbReference type="ARBA" id="ARBA00000056"/>
    </source>
</evidence>
<proteinExistence type="inferred from homology"/>
<evidence type="ECO:0000256" key="4">
    <source>
        <dbReference type="ARBA" id="ARBA00023235"/>
    </source>
</evidence>
<comment type="function">
    <text evidence="2 6">Converts N-acetylmannosamine-6-phosphate (ManNAc-6-P) to N-acetylglucosamine-6-phosphate (GlcNAc-6-P).</text>
</comment>
<dbReference type="Pfam" id="PF00480">
    <property type="entry name" value="ROK"/>
    <property type="match status" value="1"/>
</dbReference>
<keyword evidence="7" id="KW-0614">Plasmid</keyword>
<keyword evidence="4 6" id="KW-0413">Isomerase</keyword>
<dbReference type="Gene3D" id="3.30.420.40">
    <property type="match status" value="2"/>
</dbReference>
<geneLocation type="plasmid" evidence="7 8">
    <name>p_unnamed1</name>
</geneLocation>
<evidence type="ECO:0000256" key="6">
    <source>
        <dbReference type="HAMAP-Rule" id="MF_01235"/>
    </source>
</evidence>
<dbReference type="PANTHER" id="PTHR36204:SF1">
    <property type="entry name" value="N-ACETYLMANNOSAMINE-6-PHOSPHATE 2-EPIMERASE-RELATED"/>
    <property type="match status" value="1"/>
</dbReference>
<dbReference type="Proteomes" id="UP001061862">
    <property type="component" value="Plasmid p_unnamed1"/>
</dbReference>
<comment type="similarity">
    <text evidence="6">Belongs to the NanE family.</text>
</comment>
<comment type="pathway">
    <text evidence="3 6">Amino-sugar metabolism; N-acetylneuraminate degradation; D-fructose 6-phosphate from N-acetylneuraminate: step 3/5.</text>
</comment>
<evidence type="ECO:0000256" key="5">
    <source>
        <dbReference type="ARBA" id="ARBA00023277"/>
    </source>
</evidence>
<sequence>MQREALKNVLIVSCQPVPGGPMDNPEMVVGFALAALSSGAGALRIESLPYLRAVRAATSAPIVGIIKRDLSDSPVRITPYVEDAIALAEAGADIVAFDATDRTRPASVAELIAAVKAKGKLTMADCSSLQDAQRALAAGIDFVGTTLSGYVGEAEPVDPDLGLIADMVRLTPFVIAEGRIRSTDQASAAARAGAYAVVVGSAITRTEHATSWFKEAVEHGFADRQPSSKPVLAIDIGGTKIIAALVENGTVRDEVTLSTQRDAGPDRWIDDLAKKSAAWRGQVERVSIAVTGIIDNDLWSALNPATLTIPEAYPLVDRLRQAFDLPVFAANDAQAAAWGEHRFGAGQGQDIAFLTISTGIGGGLVLNGKPLLGIAGHFGLLQSPSAGAGPLEDQVSGRWIADQASRAGHQVDAPAVFAAARQGATWANSIIDQSAGRVALLCRDIQLMFDPDRIVIGGGIGLADGYLDRVIDKIPAEPVRLKPRIVASRLGRHAGVIGVADLAFRSKGTDWTAEGLPGAEYRDKGK</sequence>
<dbReference type="SUPFAM" id="SSF51366">
    <property type="entry name" value="Ribulose-phoshate binding barrel"/>
    <property type="match status" value="1"/>
</dbReference>
<dbReference type="InterPro" id="IPR011060">
    <property type="entry name" value="RibuloseP-bd_barrel"/>
</dbReference>
<dbReference type="HAMAP" id="MF_01235">
    <property type="entry name" value="ManNAc6P_epimer"/>
    <property type="match status" value="1"/>
</dbReference>
<dbReference type="CDD" id="cd04729">
    <property type="entry name" value="NanE"/>
    <property type="match status" value="1"/>
</dbReference>
<evidence type="ECO:0000313" key="7">
    <source>
        <dbReference type="EMBL" id="UXN67810.1"/>
    </source>
</evidence>
<dbReference type="EC" id="5.1.3.9" evidence="6"/>
<gene>
    <name evidence="6" type="primary">nanE</name>
    <name evidence="7" type="ORF">N8A98_01745</name>
</gene>
<dbReference type="Pfam" id="PF04131">
    <property type="entry name" value="NanE"/>
    <property type="match status" value="1"/>
</dbReference>
<dbReference type="RefSeq" id="WP_262165284.1">
    <property type="nucleotide sequence ID" value="NZ_CP104964.1"/>
</dbReference>
<protein>
    <recommendedName>
        <fullName evidence="6">Putative N-acetylmannosamine-6-phosphate 2-epimerase</fullName>
        <ecNumber evidence="6">5.1.3.9</ecNumber>
    </recommendedName>
    <alternativeName>
        <fullName evidence="6">ManNAc-6-P epimerase</fullName>
    </alternativeName>
</protein>
<evidence type="ECO:0000256" key="3">
    <source>
        <dbReference type="ARBA" id="ARBA00005081"/>
    </source>
</evidence>
<dbReference type="Gene3D" id="3.20.20.70">
    <property type="entry name" value="Aldolase class I"/>
    <property type="match status" value="1"/>
</dbReference>
<dbReference type="SUPFAM" id="SSF53067">
    <property type="entry name" value="Actin-like ATPase domain"/>
    <property type="match status" value="1"/>
</dbReference>
<dbReference type="InterPro" id="IPR043129">
    <property type="entry name" value="ATPase_NBD"/>
</dbReference>
<evidence type="ECO:0000313" key="8">
    <source>
        <dbReference type="Proteomes" id="UP001061862"/>
    </source>
</evidence>